<gene>
    <name evidence="1" type="ORF">PXEA_LOCUS6420</name>
</gene>
<reference evidence="1" key="1">
    <citation type="submission" date="2018-11" db="EMBL/GenBank/DDBJ databases">
        <authorList>
            <consortium name="Pathogen Informatics"/>
        </authorList>
    </citation>
    <scope>NUCLEOTIDE SEQUENCE</scope>
</reference>
<organism evidence="1 2">
    <name type="scientific">Protopolystoma xenopodis</name>
    <dbReference type="NCBI Taxonomy" id="117903"/>
    <lineage>
        <taxon>Eukaryota</taxon>
        <taxon>Metazoa</taxon>
        <taxon>Spiralia</taxon>
        <taxon>Lophotrochozoa</taxon>
        <taxon>Platyhelminthes</taxon>
        <taxon>Monogenea</taxon>
        <taxon>Polyopisthocotylea</taxon>
        <taxon>Polystomatidea</taxon>
        <taxon>Polystomatidae</taxon>
        <taxon>Protopolystoma</taxon>
    </lineage>
</organism>
<keyword evidence="2" id="KW-1185">Reference proteome</keyword>
<name>A0A3S5FCJ5_9PLAT</name>
<proteinExistence type="predicted"/>
<dbReference type="OrthoDB" id="1918044at2759"/>
<evidence type="ECO:0000313" key="2">
    <source>
        <dbReference type="Proteomes" id="UP000784294"/>
    </source>
</evidence>
<accession>A0A3S5FCJ5</accession>
<dbReference type="EMBL" id="CAAALY010016433">
    <property type="protein sequence ID" value="VEL12980.1"/>
    <property type="molecule type" value="Genomic_DNA"/>
</dbReference>
<evidence type="ECO:0000313" key="1">
    <source>
        <dbReference type="EMBL" id="VEL12980.1"/>
    </source>
</evidence>
<sequence length="172" mass="20029">MATELHAIRSQLLRLVRCTLVCHQAQMIKEKAELREPSHLFGYPNLLRMCDVVDILEGRLQGKITHYAEQLIRHSRDCTVSRFLMSLKIATEANESHYCLINTRPFSFNTHHSQEYKHVKENYFLPLQQCLRVARPCTRCLQQKNNGQVGNAIKGELDVDIRCPHCWKVDTK</sequence>
<dbReference type="AlphaFoldDB" id="A0A3S5FCJ5"/>
<protein>
    <submittedName>
        <fullName evidence="1">Uncharacterized protein</fullName>
    </submittedName>
</protein>
<dbReference type="Proteomes" id="UP000784294">
    <property type="component" value="Unassembled WGS sequence"/>
</dbReference>
<comment type="caution">
    <text evidence="1">The sequence shown here is derived from an EMBL/GenBank/DDBJ whole genome shotgun (WGS) entry which is preliminary data.</text>
</comment>